<dbReference type="AlphaFoldDB" id="A0A0A9FK82"/>
<keyword evidence="1" id="KW-0472">Membrane</keyword>
<keyword evidence="1" id="KW-0812">Transmembrane</keyword>
<sequence>MKKRIRGDGDSSALAVGLCLQWFSNTTGPVIYLEISTGPWLASEIEIAISLCFINTYIVFYFLGQYFGMAFIVMRKAECFP</sequence>
<evidence type="ECO:0000313" key="2">
    <source>
        <dbReference type="EMBL" id="JAE11599.1"/>
    </source>
</evidence>
<proteinExistence type="predicted"/>
<reference evidence="2" key="1">
    <citation type="submission" date="2014-09" db="EMBL/GenBank/DDBJ databases">
        <authorList>
            <person name="Magalhaes I.L.F."/>
            <person name="Oliveira U."/>
            <person name="Santos F.R."/>
            <person name="Vidigal T.H.D.A."/>
            <person name="Brescovit A.D."/>
            <person name="Santos A.J."/>
        </authorList>
    </citation>
    <scope>NUCLEOTIDE SEQUENCE</scope>
    <source>
        <tissue evidence="2">Shoot tissue taken approximately 20 cm above the soil surface</tissue>
    </source>
</reference>
<name>A0A0A9FK82_ARUDO</name>
<reference evidence="2" key="2">
    <citation type="journal article" date="2015" name="Data Brief">
        <title>Shoot transcriptome of the giant reed, Arundo donax.</title>
        <authorList>
            <person name="Barrero R.A."/>
            <person name="Guerrero F.D."/>
            <person name="Moolhuijzen P."/>
            <person name="Goolsby J.A."/>
            <person name="Tidwell J."/>
            <person name="Bellgard S.E."/>
            <person name="Bellgard M.I."/>
        </authorList>
    </citation>
    <scope>NUCLEOTIDE SEQUENCE</scope>
    <source>
        <tissue evidence="2">Shoot tissue taken approximately 20 cm above the soil surface</tissue>
    </source>
</reference>
<protein>
    <submittedName>
        <fullName evidence="2">Uncharacterized protein</fullName>
    </submittedName>
</protein>
<dbReference type="EMBL" id="GBRH01186297">
    <property type="protein sequence ID" value="JAE11599.1"/>
    <property type="molecule type" value="Transcribed_RNA"/>
</dbReference>
<feature type="transmembrane region" description="Helical" evidence="1">
    <location>
        <begin position="12"/>
        <end position="35"/>
    </location>
</feature>
<keyword evidence="1" id="KW-1133">Transmembrane helix</keyword>
<evidence type="ECO:0000256" key="1">
    <source>
        <dbReference type="SAM" id="Phobius"/>
    </source>
</evidence>
<accession>A0A0A9FK82</accession>
<feature type="transmembrane region" description="Helical" evidence="1">
    <location>
        <begin position="47"/>
        <end position="73"/>
    </location>
</feature>
<organism evidence="2">
    <name type="scientific">Arundo donax</name>
    <name type="common">Giant reed</name>
    <name type="synonym">Donax arundinaceus</name>
    <dbReference type="NCBI Taxonomy" id="35708"/>
    <lineage>
        <taxon>Eukaryota</taxon>
        <taxon>Viridiplantae</taxon>
        <taxon>Streptophyta</taxon>
        <taxon>Embryophyta</taxon>
        <taxon>Tracheophyta</taxon>
        <taxon>Spermatophyta</taxon>
        <taxon>Magnoliopsida</taxon>
        <taxon>Liliopsida</taxon>
        <taxon>Poales</taxon>
        <taxon>Poaceae</taxon>
        <taxon>PACMAD clade</taxon>
        <taxon>Arundinoideae</taxon>
        <taxon>Arundineae</taxon>
        <taxon>Arundo</taxon>
    </lineage>
</organism>